<protein>
    <submittedName>
        <fullName evidence="1">Uncharacterized protein</fullName>
    </submittedName>
</protein>
<gene>
    <name evidence="1" type="ORF">RDV84_19300</name>
</gene>
<evidence type="ECO:0000313" key="1">
    <source>
        <dbReference type="EMBL" id="WMT02090.1"/>
    </source>
</evidence>
<dbReference type="Proteomes" id="UP001229313">
    <property type="component" value="Chromosome"/>
</dbReference>
<name>A0ABY9P4X8_9GAMM</name>
<proteinExistence type="predicted"/>
<organism evidence="1 2">
    <name type="scientific">Lysobacter yananisis</name>
    <dbReference type="NCBI Taxonomy" id="1003114"/>
    <lineage>
        <taxon>Bacteria</taxon>
        <taxon>Pseudomonadati</taxon>
        <taxon>Pseudomonadota</taxon>
        <taxon>Gammaproteobacteria</taxon>
        <taxon>Lysobacterales</taxon>
        <taxon>Lysobacteraceae</taxon>
        <taxon>Lysobacter</taxon>
    </lineage>
</organism>
<keyword evidence="2" id="KW-1185">Reference proteome</keyword>
<reference evidence="1 2" key="1">
    <citation type="submission" date="2023-08" db="EMBL/GenBank/DDBJ databases">
        <title>The whole genome sequence of Lysobacter yananisis.</title>
        <authorList>
            <person name="Sun H."/>
        </authorList>
    </citation>
    <scope>NUCLEOTIDE SEQUENCE [LARGE SCALE GENOMIC DNA]</scope>
    <source>
        <strain evidence="1 2">SNNU513</strain>
    </source>
</reference>
<dbReference type="EMBL" id="CP133568">
    <property type="protein sequence ID" value="WMT02090.1"/>
    <property type="molecule type" value="Genomic_DNA"/>
</dbReference>
<sequence length="102" mass="11230">MNLIEAPVITIAGPAQVRTITDAKGFAKQLHFQPATLETAQMRVQIDHEFDTPDQALAVGSKWQWDVTADLVPGRYGRTDLARRRTLRPLVEAKPAPSPKAA</sequence>
<dbReference type="RefSeq" id="WP_309151260.1">
    <property type="nucleotide sequence ID" value="NZ_CP133568.1"/>
</dbReference>
<evidence type="ECO:0000313" key="2">
    <source>
        <dbReference type="Proteomes" id="UP001229313"/>
    </source>
</evidence>
<accession>A0ABY9P4X8</accession>